<evidence type="ECO:0000256" key="3">
    <source>
        <dbReference type="ARBA" id="ARBA00022741"/>
    </source>
</evidence>
<sequence>MQNWLTKQVSLNPERIALTVAEQSWTFKELQTAVIKIAGQLTTLAVTTNQRIAILAKNTAASYLTIMAVQQLGIQPVLLNFRLAKDELQRQLQDSHVEALLIDDELAVKLSEWADLPVKIYLLSEVRSTLSTPVKVITDFSESAVASIMYTSGTTGNPHGVLQTFKNHFYSAMGSALNLGLAEDDRWLCAVPLFHISGLSIMMRSLIYGMGVDLVGHFDDIAVTKRLTMEPITIMSVVPTMLKRLLPLVPMTGYNKKFRCFLLGGGPIDPTTLAQCEQQNIAVIQSYGMTETSSQIVALNFADARLKIGSVGKPLFPVQIRLANSEQGVGEIELQAPNLTVGYLNQASEFARKITPDGWYQTGDLGFIDEDGFLFIKGRRDDMFISGGENIFPDEVEHAYSQYPGMYEIAVVGKSDNDWGMIPVAFIISEGELNIKDLYEFGRQHLAHYKVPVEFIKVDALPKTASGKVQRHKLRELL</sequence>
<dbReference type="AlphaFoldDB" id="A0A7X6N3J6"/>
<feature type="domain" description="AMP-binding enzyme C-terminal" evidence="7">
    <location>
        <begin position="395"/>
        <end position="468"/>
    </location>
</feature>
<dbReference type="GO" id="GO:0008756">
    <property type="term" value="F:o-succinylbenzoate-CoA ligase activity"/>
    <property type="evidence" value="ECO:0007669"/>
    <property type="project" value="UniProtKB-UniRule"/>
</dbReference>
<dbReference type="PANTHER" id="PTHR43767">
    <property type="entry name" value="LONG-CHAIN-FATTY-ACID--COA LIGASE"/>
    <property type="match status" value="1"/>
</dbReference>
<dbReference type="InterPro" id="IPR042099">
    <property type="entry name" value="ANL_N_sf"/>
</dbReference>
<evidence type="ECO:0000256" key="4">
    <source>
        <dbReference type="ARBA" id="ARBA00022840"/>
    </source>
</evidence>
<dbReference type="Pfam" id="PF13193">
    <property type="entry name" value="AMP-binding_C"/>
    <property type="match status" value="1"/>
</dbReference>
<evidence type="ECO:0000256" key="2">
    <source>
        <dbReference type="ARBA" id="ARBA00022598"/>
    </source>
</evidence>
<dbReference type="UniPathway" id="UPA01057">
    <property type="reaction ID" value="UER00166"/>
</dbReference>
<comment type="similarity">
    <text evidence="5">Belongs to the ATP-dependent AMP-binding enzyme family. MenE subfamily.</text>
</comment>
<dbReference type="Gene3D" id="3.30.300.30">
    <property type="match status" value="1"/>
</dbReference>
<dbReference type="GO" id="GO:0009234">
    <property type="term" value="P:menaquinone biosynthetic process"/>
    <property type="evidence" value="ECO:0007669"/>
    <property type="project" value="UniProtKB-UniRule"/>
</dbReference>
<keyword evidence="9" id="KW-1185">Reference proteome</keyword>
<dbReference type="UniPathway" id="UPA00079"/>
<accession>A0A7X6N3J6</accession>
<gene>
    <name evidence="5" type="primary">menE</name>
    <name evidence="8" type="ORF">HF964_04755</name>
</gene>
<evidence type="ECO:0000313" key="9">
    <source>
        <dbReference type="Proteomes" id="UP000549765"/>
    </source>
</evidence>
<proteinExistence type="inferred from homology"/>
<keyword evidence="2 5" id="KW-0436">Ligase</keyword>
<keyword evidence="3 5" id="KW-0547">Nucleotide-binding</keyword>
<keyword evidence="4 5" id="KW-0067">ATP-binding</keyword>
<comment type="catalytic activity">
    <reaction evidence="5">
        <text>2-succinylbenzoate + ATP + CoA = 2-succinylbenzoyl-CoA + AMP + diphosphate</text>
        <dbReference type="Rhea" id="RHEA:17009"/>
        <dbReference type="ChEBI" id="CHEBI:18325"/>
        <dbReference type="ChEBI" id="CHEBI:30616"/>
        <dbReference type="ChEBI" id="CHEBI:33019"/>
        <dbReference type="ChEBI" id="CHEBI:57287"/>
        <dbReference type="ChEBI" id="CHEBI:57364"/>
        <dbReference type="ChEBI" id="CHEBI:456215"/>
        <dbReference type="EC" id="6.2.1.26"/>
    </reaction>
</comment>
<dbReference type="InterPro" id="IPR025110">
    <property type="entry name" value="AMP-bd_C"/>
</dbReference>
<dbReference type="Pfam" id="PF00501">
    <property type="entry name" value="AMP-binding"/>
    <property type="match status" value="1"/>
</dbReference>
<dbReference type="GO" id="GO:0005524">
    <property type="term" value="F:ATP binding"/>
    <property type="evidence" value="ECO:0007669"/>
    <property type="project" value="UniProtKB-KW"/>
</dbReference>
<dbReference type="Proteomes" id="UP000549765">
    <property type="component" value="Unassembled WGS sequence"/>
</dbReference>
<dbReference type="EMBL" id="JAAXPN010000003">
    <property type="protein sequence ID" value="NKZ24117.1"/>
    <property type="molecule type" value="Genomic_DNA"/>
</dbReference>
<evidence type="ECO:0000256" key="1">
    <source>
        <dbReference type="ARBA" id="ARBA00022428"/>
    </source>
</evidence>
<dbReference type="InterPro" id="IPR010192">
    <property type="entry name" value="MenE"/>
</dbReference>
<comment type="pathway">
    <text evidence="5">Quinol/quinone metabolism; 1,4-dihydroxy-2-naphthoate biosynthesis; 1,4-dihydroxy-2-naphthoate from chorismate: step 5/7.</text>
</comment>
<dbReference type="Gene3D" id="3.40.50.12780">
    <property type="entry name" value="N-terminal domain of ligase-like"/>
    <property type="match status" value="1"/>
</dbReference>
<name>A0A7X6N3J6_9LACO</name>
<feature type="domain" description="AMP-dependent synthetase/ligase" evidence="6">
    <location>
        <begin position="6"/>
        <end position="344"/>
    </location>
</feature>
<dbReference type="InterPro" id="IPR000873">
    <property type="entry name" value="AMP-dep_synth/lig_dom"/>
</dbReference>
<comment type="function">
    <text evidence="5">Converts 2-succinylbenzoate (OSB) to 2-succinylbenzoyl-CoA (OSB-CoA).</text>
</comment>
<comment type="pathway">
    <text evidence="5">Quinol/quinone metabolism; menaquinone biosynthesis.</text>
</comment>
<dbReference type="EC" id="6.2.1.26" evidence="5"/>
<keyword evidence="1 5" id="KW-0474">Menaquinone biosynthesis</keyword>
<reference evidence="8 9" key="1">
    <citation type="submission" date="2020-04" db="EMBL/GenBank/DDBJ databases">
        <title>MicrobeNet Type strains.</title>
        <authorList>
            <person name="Nicholson A.C."/>
        </authorList>
    </citation>
    <scope>NUCLEOTIDE SEQUENCE [LARGE SCALE GENOMIC DNA]</scope>
    <source>
        <strain evidence="8 9">CCUG 61472</strain>
    </source>
</reference>
<evidence type="ECO:0000259" key="6">
    <source>
        <dbReference type="Pfam" id="PF00501"/>
    </source>
</evidence>
<evidence type="ECO:0000313" key="8">
    <source>
        <dbReference type="EMBL" id="NKZ24117.1"/>
    </source>
</evidence>
<dbReference type="HAMAP" id="MF_00731">
    <property type="entry name" value="MenE"/>
    <property type="match status" value="1"/>
</dbReference>
<organism evidence="8 9">
    <name type="scientific">Periweissella fabalis</name>
    <dbReference type="NCBI Taxonomy" id="1070421"/>
    <lineage>
        <taxon>Bacteria</taxon>
        <taxon>Bacillati</taxon>
        <taxon>Bacillota</taxon>
        <taxon>Bacilli</taxon>
        <taxon>Lactobacillales</taxon>
        <taxon>Lactobacillaceae</taxon>
        <taxon>Periweissella</taxon>
    </lineage>
</organism>
<dbReference type="NCBIfam" id="NF002966">
    <property type="entry name" value="PRK03640.1"/>
    <property type="match status" value="1"/>
</dbReference>
<protein>
    <recommendedName>
        <fullName evidence="5">2-succinylbenzoate--CoA ligase</fullName>
        <ecNumber evidence="5">6.2.1.26</ecNumber>
    </recommendedName>
    <alternativeName>
        <fullName evidence="5">o-succinylbenzoyl-CoA synthetase</fullName>
        <shortName evidence="5">OSB-CoA synthetase</shortName>
    </alternativeName>
</protein>
<dbReference type="SUPFAM" id="SSF56801">
    <property type="entry name" value="Acetyl-CoA synthetase-like"/>
    <property type="match status" value="1"/>
</dbReference>
<dbReference type="InterPro" id="IPR050237">
    <property type="entry name" value="ATP-dep_AMP-bd_enzyme"/>
</dbReference>
<dbReference type="InterPro" id="IPR045851">
    <property type="entry name" value="AMP-bd_C_sf"/>
</dbReference>
<evidence type="ECO:0000256" key="5">
    <source>
        <dbReference type="HAMAP-Rule" id="MF_00731"/>
    </source>
</evidence>
<evidence type="ECO:0000259" key="7">
    <source>
        <dbReference type="Pfam" id="PF13193"/>
    </source>
</evidence>
<dbReference type="PANTHER" id="PTHR43767:SF1">
    <property type="entry name" value="NONRIBOSOMAL PEPTIDE SYNTHASE PES1 (EUROFUNG)-RELATED"/>
    <property type="match status" value="1"/>
</dbReference>
<dbReference type="RefSeq" id="WP_168721910.1">
    <property type="nucleotide sequence ID" value="NZ_JAAXPN010000003.1"/>
</dbReference>
<comment type="caution">
    <text evidence="8">The sequence shown here is derived from an EMBL/GenBank/DDBJ whole genome shotgun (WGS) entry which is preliminary data.</text>
</comment>
<dbReference type="NCBIfam" id="TIGR01923">
    <property type="entry name" value="menE"/>
    <property type="match status" value="1"/>
</dbReference>